<sequence length="105" mass="11283">MDTTLLRETSRRLGRTVWAYVSKTPERKWTATGIGIAFVASIIFVPPIGIAAFGGAIAGWWIVVAVVTVIGAFAGNRVGIEMERRQVLRGKHEDPAGGVTLDSNC</sequence>
<organism evidence="2 3">
    <name type="scientific">Paenochrobactrum glaciei</name>
    <dbReference type="NCBI Taxonomy" id="486407"/>
    <lineage>
        <taxon>Bacteria</taxon>
        <taxon>Pseudomonadati</taxon>
        <taxon>Pseudomonadota</taxon>
        <taxon>Alphaproteobacteria</taxon>
        <taxon>Hyphomicrobiales</taxon>
        <taxon>Brucellaceae</taxon>
        <taxon>Paenochrobactrum</taxon>
    </lineage>
</organism>
<protein>
    <submittedName>
        <fullName evidence="2">Uncharacterized protein</fullName>
    </submittedName>
</protein>
<name>A0ABN1FRX2_9HYPH</name>
<gene>
    <name evidence="2" type="ORF">GCM10008943_09550</name>
</gene>
<keyword evidence="3" id="KW-1185">Reference proteome</keyword>
<evidence type="ECO:0000313" key="3">
    <source>
        <dbReference type="Proteomes" id="UP001424441"/>
    </source>
</evidence>
<keyword evidence="1" id="KW-0472">Membrane</keyword>
<feature type="transmembrane region" description="Helical" evidence="1">
    <location>
        <begin position="59"/>
        <end position="79"/>
    </location>
</feature>
<keyword evidence="1" id="KW-0812">Transmembrane</keyword>
<dbReference type="EMBL" id="BAAADE010000001">
    <property type="protein sequence ID" value="GAA0596512.1"/>
    <property type="molecule type" value="Genomic_DNA"/>
</dbReference>
<keyword evidence="1" id="KW-1133">Transmembrane helix</keyword>
<reference evidence="2 3" key="1">
    <citation type="journal article" date="2019" name="Int. J. Syst. Evol. Microbiol.">
        <title>The Global Catalogue of Microorganisms (GCM) 10K type strain sequencing project: providing services to taxonomists for standard genome sequencing and annotation.</title>
        <authorList>
            <consortium name="The Broad Institute Genomics Platform"/>
            <consortium name="The Broad Institute Genome Sequencing Center for Infectious Disease"/>
            <person name="Wu L."/>
            <person name="Ma J."/>
        </authorList>
    </citation>
    <scope>NUCLEOTIDE SEQUENCE [LARGE SCALE GENOMIC DNA]</scope>
    <source>
        <strain evidence="2 3">JCM 15115</strain>
    </source>
</reference>
<evidence type="ECO:0000313" key="2">
    <source>
        <dbReference type="EMBL" id="GAA0596512.1"/>
    </source>
</evidence>
<feature type="transmembrane region" description="Helical" evidence="1">
    <location>
        <begin position="29"/>
        <end position="53"/>
    </location>
</feature>
<dbReference type="Proteomes" id="UP001424441">
    <property type="component" value="Unassembled WGS sequence"/>
</dbReference>
<comment type="caution">
    <text evidence="2">The sequence shown here is derived from an EMBL/GenBank/DDBJ whole genome shotgun (WGS) entry which is preliminary data.</text>
</comment>
<evidence type="ECO:0000256" key="1">
    <source>
        <dbReference type="SAM" id="Phobius"/>
    </source>
</evidence>
<accession>A0ABN1FRX2</accession>
<proteinExistence type="predicted"/>